<evidence type="ECO:0000256" key="5">
    <source>
        <dbReference type="ARBA" id="ARBA00023180"/>
    </source>
</evidence>
<dbReference type="PANTHER" id="PTHR11559">
    <property type="entry name" value="CARBOXYLESTERASE"/>
    <property type="match status" value="1"/>
</dbReference>
<dbReference type="GO" id="GO:0052689">
    <property type="term" value="F:carboxylic ester hydrolase activity"/>
    <property type="evidence" value="ECO:0007669"/>
    <property type="project" value="UniProtKB-KW"/>
</dbReference>
<dbReference type="PROSITE" id="PS00941">
    <property type="entry name" value="CARBOXYLESTERASE_B_2"/>
    <property type="match status" value="1"/>
</dbReference>
<reference evidence="8 9" key="1">
    <citation type="submission" date="2015-04" db="EMBL/GenBank/DDBJ databases">
        <authorList>
            <person name="Syromyatnikov M.Y."/>
            <person name="Popov V.N."/>
        </authorList>
    </citation>
    <scope>NUCLEOTIDE SEQUENCE [LARGE SCALE GENOMIC DNA]</scope>
</reference>
<evidence type="ECO:0000256" key="1">
    <source>
        <dbReference type="ARBA" id="ARBA00005964"/>
    </source>
</evidence>
<evidence type="ECO:0000313" key="9">
    <source>
        <dbReference type="Proteomes" id="UP000183832"/>
    </source>
</evidence>
<evidence type="ECO:0000256" key="3">
    <source>
        <dbReference type="ARBA" id="ARBA00022801"/>
    </source>
</evidence>
<feature type="domain" description="Carboxylesterase type B" evidence="7">
    <location>
        <begin position="19"/>
        <end position="529"/>
    </location>
</feature>
<feature type="chain" id="PRO_5011832511" description="Carboxylic ester hydrolase" evidence="6">
    <location>
        <begin position="17"/>
        <end position="554"/>
    </location>
</feature>
<evidence type="ECO:0000313" key="8">
    <source>
        <dbReference type="EMBL" id="CRK86763.1"/>
    </source>
</evidence>
<sequence>MLKLCLLLSLFVAVYGQSRPIVTTTGGQVQGMELSTGLLQPNFFAFKGIPFAEPPVGNLRFRNPVPHRGWSGVLDGAEHRPICPSTGWFGLEIGGEEDCLFLNVYTPSLSGNRAVMVWIHGGAFTGGSGDSWIYGPDFLVNDGVVVVTFNYRLGVLGFLATGDTAAQGNYAMKDMVEALRWVRNNIARFGGNPNAITVFGESAGGVAVHYLMLSQMGLNLFQRAISQSGTALNPWAFQPNPRAQAENLGRKLGISWSSTQNLVDQLRARPFQQLVDAQSGWADLEVPRGLTSFEWAPNVEPANSLEPRFLTNDPATLMRSGNFLQLPAIIGYTDVESLFMVHEDRIDNTAMGQFATNPYFYVPRSFNLNPLTQQTQVNQVAQTFRSIYFNGQHPHQGIVFNYTQFMTDHHFTFGIDRTVRYHAPRQTQPIYYYKFSMDGSLNMIKRLLFLPDFPGAVHADDLFHLFQVASFPVPILPGNIALTVRRRMVRMWVNFALTGNPTPVTDSLITARWERYTNANQEFMDIGENLIPSRVPHGGRLEPWHNFQNQFAPW</sequence>
<keyword evidence="3 6" id="KW-0378">Hydrolase</keyword>
<dbReference type="SUPFAM" id="SSF53474">
    <property type="entry name" value="alpha/beta-Hydrolases"/>
    <property type="match status" value="1"/>
</dbReference>
<name>A0A1J1HFX8_9DIPT</name>
<dbReference type="STRING" id="568069.A0A1J1HFX8"/>
<protein>
    <recommendedName>
        <fullName evidence="6">Carboxylic ester hydrolase</fullName>
        <ecNumber evidence="6">3.1.1.-</ecNumber>
    </recommendedName>
</protein>
<dbReference type="Proteomes" id="UP000183832">
    <property type="component" value="Unassembled WGS sequence"/>
</dbReference>
<evidence type="ECO:0000259" key="7">
    <source>
        <dbReference type="Pfam" id="PF00135"/>
    </source>
</evidence>
<dbReference type="InterPro" id="IPR019819">
    <property type="entry name" value="Carboxylesterase_B_CS"/>
</dbReference>
<dbReference type="EMBL" id="CVRI01000002">
    <property type="protein sequence ID" value="CRK86763.1"/>
    <property type="molecule type" value="Genomic_DNA"/>
</dbReference>
<dbReference type="InterPro" id="IPR019826">
    <property type="entry name" value="Carboxylesterase_B_AS"/>
</dbReference>
<dbReference type="InterPro" id="IPR029058">
    <property type="entry name" value="AB_hydrolase_fold"/>
</dbReference>
<dbReference type="AlphaFoldDB" id="A0A1J1HFX8"/>
<dbReference type="PROSITE" id="PS00122">
    <property type="entry name" value="CARBOXYLESTERASE_B_1"/>
    <property type="match status" value="1"/>
</dbReference>
<keyword evidence="6" id="KW-0732">Signal</keyword>
<evidence type="ECO:0000256" key="4">
    <source>
        <dbReference type="ARBA" id="ARBA00023157"/>
    </source>
</evidence>
<accession>A0A1J1HFX8</accession>
<keyword evidence="9" id="KW-1185">Reference proteome</keyword>
<dbReference type="OrthoDB" id="19653at2759"/>
<keyword evidence="4" id="KW-1015">Disulfide bond</keyword>
<feature type="signal peptide" evidence="6">
    <location>
        <begin position="1"/>
        <end position="16"/>
    </location>
</feature>
<keyword evidence="2" id="KW-0719">Serine esterase</keyword>
<keyword evidence="5" id="KW-0325">Glycoprotein</keyword>
<gene>
    <name evidence="8" type="ORF">CLUMA_CG000595</name>
</gene>
<organism evidence="8 9">
    <name type="scientific">Clunio marinus</name>
    <dbReference type="NCBI Taxonomy" id="568069"/>
    <lineage>
        <taxon>Eukaryota</taxon>
        <taxon>Metazoa</taxon>
        <taxon>Ecdysozoa</taxon>
        <taxon>Arthropoda</taxon>
        <taxon>Hexapoda</taxon>
        <taxon>Insecta</taxon>
        <taxon>Pterygota</taxon>
        <taxon>Neoptera</taxon>
        <taxon>Endopterygota</taxon>
        <taxon>Diptera</taxon>
        <taxon>Nematocera</taxon>
        <taxon>Chironomoidea</taxon>
        <taxon>Chironomidae</taxon>
        <taxon>Clunio</taxon>
    </lineage>
</organism>
<dbReference type="Pfam" id="PF00135">
    <property type="entry name" value="COesterase"/>
    <property type="match status" value="1"/>
</dbReference>
<evidence type="ECO:0000256" key="2">
    <source>
        <dbReference type="ARBA" id="ARBA00022487"/>
    </source>
</evidence>
<dbReference type="Gene3D" id="3.40.50.1820">
    <property type="entry name" value="alpha/beta hydrolase"/>
    <property type="match status" value="1"/>
</dbReference>
<comment type="similarity">
    <text evidence="1 6">Belongs to the type-B carboxylesterase/lipase family.</text>
</comment>
<dbReference type="EC" id="3.1.1.-" evidence="6"/>
<dbReference type="InterPro" id="IPR050309">
    <property type="entry name" value="Type-B_Carboxylest/Lipase"/>
</dbReference>
<evidence type="ECO:0000256" key="6">
    <source>
        <dbReference type="RuleBase" id="RU361235"/>
    </source>
</evidence>
<dbReference type="InterPro" id="IPR002018">
    <property type="entry name" value="CarbesteraseB"/>
</dbReference>
<proteinExistence type="inferred from homology"/>